<dbReference type="InterPro" id="IPR052513">
    <property type="entry name" value="Thioester_dehydratase-like"/>
</dbReference>
<feature type="domain" description="ChsH2 rubredoxin-like zinc ribbon" evidence="2">
    <location>
        <begin position="17"/>
        <end position="51"/>
    </location>
</feature>
<feature type="domain" description="ChsH2 C-terminal OB-fold" evidence="1">
    <location>
        <begin position="56"/>
        <end position="118"/>
    </location>
</feature>
<evidence type="ECO:0000313" key="4">
    <source>
        <dbReference type="EMBL" id="CAB4562900.1"/>
    </source>
</evidence>
<dbReference type="EMBL" id="CAEZSU010000071">
    <property type="protein sequence ID" value="CAB4550061.1"/>
    <property type="molecule type" value="Genomic_DNA"/>
</dbReference>
<evidence type="ECO:0000313" key="6">
    <source>
        <dbReference type="EMBL" id="CAB4633571.1"/>
    </source>
</evidence>
<dbReference type="PANTHER" id="PTHR34075">
    <property type="entry name" value="BLR3430 PROTEIN"/>
    <property type="match status" value="1"/>
</dbReference>
<sequence>MTAVRPPIFDFDDAFFWEGAKEHKLLIQRCGDCDTLRHPPTPMCAICGSTNNQTTQSAGNGIILTWIVSQHPTEPDAEPRIVILVQLDEGTRIVSNLIDVAPTHDQVLNDKRVEVCFVDYDGTVLPQFRLAEVQP</sequence>
<dbReference type="SUPFAM" id="SSF50249">
    <property type="entry name" value="Nucleic acid-binding proteins"/>
    <property type="match status" value="1"/>
</dbReference>
<evidence type="ECO:0000259" key="1">
    <source>
        <dbReference type="Pfam" id="PF01796"/>
    </source>
</evidence>
<name>A0A6J6DFR3_9ZZZZ</name>
<dbReference type="EMBL" id="CAEZTR010000009">
    <property type="protein sequence ID" value="CAB4566835.1"/>
    <property type="molecule type" value="Genomic_DNA"/>
</dbReference>
<dbReference type="InterPro" id="IPR012340">
    <property type="entry name" value="NA-bd_OB-fold"/>
</dbReference>
<dbReference type="InterPro" id="IPR022002">
    <property type="entry name" value="ChsH2_Znr"/>
</dbReference>
<dbReference type="AlphaFoldDB" id="A0A6J6DFR3"/>
<dbReference type="Pfam" id="PF01796">
    <property type="entry name" value="OB_ChsH2_C"/>
    <property type="match status" value="1"/>
</dbReference>
<dbReference type="EMBL" id="CAEZVV010000002">
    <property type="protein sequence ID" value="CAB4633571.1"/>
    <property type="molecule type" value="Genomic_DNA"/>
</dbReference>
<reference evidence="4" key="1">
    <citation type="submission" date="2020-05" db="EMBL/GenBank/DDBJ databases">
        <authorList>
            <person name="Chiriac C."/>
            <person name="Salcher M."/>
            <person name="Ghai R."/>
            <person name="Kavagutti S V."/>
        </authorList>
    </citation>
    <scope>NUCLEOTIDE SEQUENCE</scope>
</reference>
<dbReference type="EMBL" id="CAEZXE010000003">
    <property type="protein sequence ID" value="CAB4666034.1"/>
    <property type="molecule type" value="Genomic_DNA"/>
</dbReference>
<dbReference type="EMBL" id="CAEZTG010000049">
    <property type="protein sequence ID" value="CAB4562900.1"/>
    <property type="molecule type" value="Genomic_DNA"/>
</dbReference>
<evidence type="ECO:0000259" key="2">
    <source>
        <dbReference type="Pfam" id="PF12172"/>
    </source>
</evidence>
<dbReference type="Gene3D" id="6.10.30.10">
    <property type="match status" value="1"/>
</dbReference>
<protein>
    <submittedName>
        <fullName evidence="4">Unannotated protein</fullName>
    </submittedName>
</protein>
<organism evidence="4">
    <name type="scientific">freshwater metagenome</name>
    <dbReference type="NCBI Taxonomy" id="449393"/>
    <lineage>
        <taxon>unclassified sequences</taxon>
        <taxon>metagenomes</taxon>
        <taxon>ecological metagenomes</taxon>
    </lineage>
</organism>
<evidence type="ECO:0000313" key="7">
    <source>
        <dbReference type="EMBL" id="CAB4666034.1"/>
    </source>
</evidence>
<evidence type="ECO:0000313" key="5">
    <source>
        <dbReference type="EMBL" id="CAB4566835.1"/>
    </source>
</evidence>
<evidence type="ECO:0000313" key="3">
    <source>
        <dbReference type="EMBL" id="CAB4550061.1"/>
    </source>
</evidence>
<gene>
    <name evidence="3" type="ORF">UFOPK1495_00796</name>
    <name evidence="4" type="ORF">UFOPK1603_00692</name>
    <name evidence="5" type="ORF">UFOPK1711_00264</name>
    <name evidence="6" type="ORF">UFOPK2143_00071</name>
    <name evidence="7" type="ORF">UFOPK2350_00058</name>
</gene>
<dbReference type="InterPro" id="IPR002878">
    <property type="entry name" value="ChsH2_C"/>
</dbReference>
<proteinExistence type="predicted"/>
<dbReference type="PANTHER" id="PTHR34075:SF5">
    <property type="entry name" value="BLR3430 PROTEIN"/>
    <property type="match status" value="1"/>
</dbReference>
<accession>A0A6J6DFR3</accession>
<dbReference type="Pfam" id="PF12172">
    <property type="entry name" value="zf-ChsH2"/>
    <property type="match status" value="1"/>
</dbReference>